<feature type="transmembrane region" description="Helical" evidence="6">
    <location>
        <begin position="131"/>
        <end position="148"/>
    </location>
</feature>
<feature type="transmembrane region" description="Helical" evidence="6">
    <location>
        <begin position="294"/>
        <end position="312"/>
    </location>
</feature>
<feature type="transmembrane region" description="Helical" evidence="6">
    <location>
        <begin position="263"/>
        <end position="282"/>
    </location>
</feature>
<feature type="domain" description="Sodium/calcium exchanger membrane region" evidence="7">
    <location>
        <begin position="194"/>
        <end position="336"/>
    </location>
</feature>
<feature type="transmembrane region" description="Helical" evidence="6">
    <location>
        <begin position="104"/>
        <end position="125"/>
    </location>
</feature>
<name>A0ABT4TJI4_9ACTN</name>
<evidence type="ECO:0000256" key="1">
    <source>
        <dbReference type="ARBA" id="ARBA00004141"/>
    </source>
</evidence>
<protein>
    <submittedName>
        <fullName evidence="8">Calcium/sodium antiporter</fullName>
    </submittedName>
</protein>
<gene>
    <name evidence="8" type="ORF">O4U47_09605</name>
</gene>
<evidence type="ECO:0000256" key="4">
    <source>
        <dbReference type="ARBA" id="ARBA00023136"/>
    </source>
</evidence>
<evidence type="ECO:0000259" key="7">
    <source>
        <dbReference type="Pfam" id="PF01699"/>
    </source>
</evidence>
<dbReference type="NCBIfam" id="TIGR00367">
    <property type="entry name" value="calcium/sodium antiporter"/>
    <property type="match status" value="1"/>
</dbReference>
<feature type="region of interest" description="Disordered" evidence="5">
    <location>
        <begin position="376"/>
        <end position="397"/>
    </location>
</feature>
<feature type="region of interest" description="Disordered" evidence="5">
    <location>
        <begin position="152"/>
        <end position="182"/>
    </location>
</feature>
<feature type="domain" description="Sodium/calcium exchanger membrane region" evidence="7">
    <location>
        <begin position="6"/>
        <end position="144"/>
    </location>
</feature>
<evidence type="ECO:0000256" key="6">
    <source>
        <dbReference type="SAM" id="Phobius"/>
    </source>
</evidence>
<feature type="transmembrane region" description="Helical" evidence="6">
    <location>
        <begin position="79"/>
        <end position="97"/>
    </location>
</feature>
<proteinExistence type="predicted"/>
<dbReference type="InterPro" id="IPR004837">
    <property type="entry name" value="NaCa_Exmemb"/>
</dbReference>
<feature type="transmembrane region" description="Helical" evidence="6">
    <location>
        <begin position="349"/>
        <end position="370"/>
    </location>
</feature>
<evidence type="ECO:0000256" key="2">
    <source>
        <dbReference type="ARBA" id="ARBA00022692"/>
    </source>
</evidence>
<accession>A0ABT4TJI4</accession>
<keyword evidence="4 6" id="KW-0472">Membrane</keyword>
<dbReference type="InterPro" id="IPR004481">
    <property type="entry name" value="K/Na/Ca-exchanger"/>
</dbReference>
<organism evidence="8 9">
    <name type="scientific">Nocardiopsis suaedae</name>
    <dbReference type="NCBI Taxonomy" id="3018444"/>
    <lineage>
        <taxon>Bacteria</taxon>
        <taxon>Bacillati</taxon>
        <taxon>Actinomycetota</taxon>
        <taxon>Actinomycetes</taxon>
        <taxon>Streptosporangiales</taxon>
        <taxon>Nocardiopsidaceae</taxon>
        <taxon>Nocardiopsis</taxon>
    </lineage>
</organism>
<keyword evidence="2 6" id="KW-0812">Transmembrane</keyword>
<feature type="transmembrane region" description="Helical" evidence="6">
    <location>
        <begin position="319"/>
        <end position="337"/>
    </location>
</feature>
<dbReference type="InterPro" id="IPR044880">
    <property type="entry name" value="NCX_ion-bd_dom_sf"/>
</dbReference>
<dbReference type="Proteomes" id="UP001165685">
    <property type="component" value="Unassembled WGS sequence"/>
</dbReference>
<dbReference type="PANTHER" id="PTHR10846:SF8">
    <property type="entry name" value="INNER MEMBRANE PROTEIN YRBG"/>
    <property type="match status" value="1"/>
</dbReference>
<dbReference type="RefSeq" id="WP_270677342.1">
    <property type="nucleotide sequence ID" value="NZ_JAQFWP010000013.1"/>
</dbReference>
<feature type="transmembrane region" description="Helical" evidence="6">
    <location>
        <begin position="227"/>
        <end position="251"/>
    </location>
</feature>
<dbReference type="Pfam" id="PF01699">
    <property type="entry name" value="Na_Ca_ex"/>
    <property type="match status" value="2"/>
</dbReference>
<feature type="transmembrane region" description="Helical" evidence="6">
    <location>
        <begin position="190"/>
        <end position="215"/>
    </location>
</feature>
<sequence length="397" mass="40612">MDVLVVLALVAGFVLLVAGGESLVRGAGSLARTLGMSSLVVGLTVVSFTTSAPELAVSADAAFSGHPGLAVGNVVGSNIANILLVLGASALFVPLAVNSQVVRADIPVMAALSVLVLLMSLGGHLGRFEGAVLLAALLAYVTVTVLVSRRRAGGAPPSPPVNGAEPHAEAPRADAPGADGPARTPRTKRVLLDLVLVVLGAALLVAGARLLVYGASAIASALGVSDLLIGLTVVAIGTSLPELVTCVVAVVRGERDMAVGNIVGSNVFNIGAVLGVTAILAPEGITIDPAALRFDLPVMAAVALVLLPIALTRSDVSRWEGALLVGFYTAYITYLVVDATGHDAVEPFSAVMLWFVIPLTALWLVSTAVYEVSRRRRRRTTTATPPPPPPEKVREPK</sequence>
<keyword evidence="9" id="KW-1185">Reference proteome</keyword>
<keyword evidence="3 6" id="KW-1133">Transmembrane helix</keyword>
<dbReference type="EMBL" id="JAQFWP010000013">
    <property type="protein sequence ID" value="MDA2804766.1"/>
    <property type="molecule type" value="Genomic_DNA"/>
</dbReference>
<reference evidence="8" key="1">
    <citation type="submission" date="2023-01" db="EMBL/GenBank/DDBJ databases">
        <title>Draft genome sequence of Nocardiopsis sp. LSu2-4 isolated from halophytes.</title>
        <authorList>
            <person name="Duangmal K."/>
            <person name="Chantavorakit T."/>
        </authorList>
    </citation>
    <scope>NUCLEOTIDE SEQUENCE</scope>
    <source>
        <strain evidence="8">LSu2-4</strain>
    </source>
</reference>
<dbReference type="Gene3D" id="1.20.1420.30">
    <property type="entry name" value="NCX, central ion-binding region"/>
    <property type="match status" value="2"/>
</dbReference>
<feature type="compositionally biased region" description="Low complexity" evidence="5">
    <location>
        <begin position="173"/>
        <end position="182"/>
    </location>
</feature>
<evidence type="ECO:0000256" key="5">
    <source>
        <dbReference type="SAM" id="MobiDB-lite"/>
    </source>
</evidence>
<evidence type="ECO:0000256" key="3">
    <source>
        <dbReference type="ARBA" id="ARBA00022989"/>
    </source>
</evidence>
<dbReference type="PANTHER" id="PTHR10846">
    <property type="entry name" value="SODIUM/POTASSIUM/CALCIUM EXCHANGER"/>
    <property type="match status" value="1"/>
</dbReference>
<comment type="subcellular location">
    <subcellularLocation>
        <location evidence="1">Membrane</location>
        <topology evidence="1">Multi-pass membrane protein</topology>
    </subcellularLocation>
</comment>
<comment type="caution">
    <text evidence="8">The sequence shown here is derived from an EMBL/GenBank/DDBJ whole genome shotgun (WGS) entry which is preliminary data.</text>
</comment>
<evidence type="ECO:0000313" key="8">
    <source>
        <dbReference type="EMBL" id="MDA2804766.1"/>
    </source>
</evidence>
<evidence type="ECO:0000313" key="9">
    <source>
        <dbReference type="Proteomes" id="UP001165685"/>
    </source>
</evidence>